<proteinExistence type="predicted"/>
<dbReference type="FunFam" id="3.10.490.20:FF:000002">
    <property type="entry name" value="Dynein axonemal heavy chain 17"/>
    <property type="match status" value="1"/>
</dbReference>
<reference evidence="20" key="1">
    <citation type="submission" date="2020-11" db="EMBL/GenBank/DDBJ databases">
        <authorList>
            <person name="Tran Van P."/>
        </authorList>
    </citation>
    <scope>NUCLEOTIDE SEQUENCE</scope>
</reference>
<dbReference type="GO" id="GO:0051959">
    <property type="term" value="F:dynein light intermediate chain binding"/>
    <property type="evidence" value="ECO:0007669"/>
    <property type="project" value="InterPro"/>
</dbReference>
<evidence type="ECO:0000259" key="18">
    <source>
        <dbReference type="Pfam" id="PF18198"/>
    </source>
</evidence>
<evidence type="ECO:0000256" key="5">
    <source>
        <dbReference type="ARBA" id="ARBA00022741"/>
    </source>
</evidence>
<evidence type="ECO:0000256" key="13">
    <source>
        <dbReference type="SAM" id="Coils"/>
    </source>
</evidence>
<feature type="domain" description="Dynein heavy chain coiled coil stalk" evidence="16">
    <location>
        <begin position="3"/>
        <end position="100"/>
    </location>
</feature>
<dbReference type="GO" id="GO:0008569">
    <property type="term" value="F:minus-end-directed microtubule motor activity"/>
    <property type="evidence" value="ECO:0007669"/>
    <property type="project" value="InterPro"/>
</dbReference>
<feature type="domain" description="Dynein heavy chain ATP-binding dynein motor region" evidence="17">
    <location>
        <begin position="244"/>
        <end position="348"/>
    </location>
</feature>
<evidence type="ECO:0000256" key="8">
    <source>
        <dbReference type="ARBA" id="ARBA00023054"/>
    </source>
</evidence>
<dbReference type="PANTHER" id="PTHR46961:SF16">
    <property type="entry name" value="DYNEIN AXONEMAL HEAVY CHAIN 17-RELATED"/>
    <property type="match status" value="1"/>
</dbReference>
<keyword evidence="4" id="KW-0677">Repeat</keyword>
<feature type="domain" description="Dynein heavy chain region D6 P-loop" evidence="15">
    <location>
        <begin position="971"/>
        <end position="1042"/>
    </location>
</feature>
<dbReference type="InterPro" id="IPR041228">
    <property type="entry name" value="Dynein_C"/>
</dbReference>
<dbReference type="InterPro" id="IPR004273">
    <property type="entry name" value="Dynein_heavy_D6_P-loop"/>
</dbReference>
<evidence type="ECO:0000256" key="6">
    <source>
        <dbReference type="ARBA" id="ARBA00022840"/>
    </source>
</evidence>
<keyword evidence="6" id="KW-0067">ATP-binding</keyword>
<dbReference type="InterPro" id="IPR024743">
    <property type="entry name" value="Dynein_HC_stalk"/>
</dbReference>
<dbReference type="Gene3D" id="1.20.1270.280">
    <property type="match status" value="1"/>
</dbReference>
<dbReference type="PANTHER" id="PTHR46961">
    <property type="entry name" value="DYNEIN HEAVY CHAIN 1, AXONEMAL-LIKE PROTEIN"/>
    <property type="match status" value="1"/>
</dbReference>
<evidence type="ECO:0000313" key="20">
    <source>
        <dbReference type="EMBL" id="CAD7455105.1"/>
    </source>
</evidence>
<dbReference type="GO" id="GO:0030286">
    <property type="term" value="C:dynein complex"/>
    <property type="evidence" value="ECO:0007669"/>
    <property type="project" value="UniProtKB-KW"/>
</dbReference>
<name>A0A7R9FK70_9NEOP</name>
<gene>
    <name evidence="20" type="ORF">TTEB3V08_LOCUS3186</name>
</gene>
<feature type="domain" description="Dynein heavy chain C-terminal" evidence="19">
    <location>
        <begin position="1217"/>
        <end position="1511"/>
    </location>
</feature>
<dbReference type="Pfam" id="PF18198">
    <property type="entry name" value="AAA_lid_11"/>
    <property type="match status" value="1"/>
</dbReference>
<dbReference type="EMBL" id="OE000814">
    <property type="protein sequence ID" value="CAD7455105.1"/>
    <property type="molecule type" value="Genomic_DNA"/>
</dbReference>
<sequence>MSLEEQLAKLTADFEQASAEKQRCQQEADATNRTIQLANRLVGGLASENVRWAEAVANYMQQGTTLPGDVLLVTAFISYVGCFTKQYRLDLLNKMWLPFLKTLEVGMGGPYHRTLREFIIADPTQLPAHASHQGREGREILETRPVRASPEEGTQPVRASPEGGRNLFEPVQRRDATCLSQSRRGDATCLSQSRGGVQPVRASLEGGRNLFEPVQMGGSDPPIPITEGLDPLSLLTDDAQIAVWNNEGLPSDRMSTENATILSNSDRWPLMIDPQVSDPVSGGLQGVKWIKQKYGEALKVIRLGQRGYLDVIEQSLSSGATVLLENIGENLDPVLDTLLGRNLIKKGNGPRDRIATSITFVAKDISVELMPRVNGTFLLACQKPSLEDNMADPTTVLLTSTTSTNYSSPVTSLIGDKEVEYNSTFQLILQTKMANPHYKPEMQAQTTLINFTVTRDGLEDQLLAEVVKAERPDLEDLKAELTKQQNDFKIMLKSLEDDLLSRLSSAGGNILGDTALVENLETTKRTAAEIEQKVNEAKVTSAKIDQAREYYRPAAARASLLYFILNELNTINPIYQFSLKMSFQVSDKLIFLSQMSFQVSDKLIFLPQMSFQVTWGGGSFVWNLDRDIESSSKRWKKLVESECPEKEKFPQEWKNKTALQRMCMMRALRPDRMTYAVGAFIEEKLGAKYVEGRTVEFAKSFEETSPSTPIFFILSPGVNPLKDVETLGKKMGFTTDEQNFHNVSLGQGQEVVAEEAMDIAAQKGHWVILQVGRAMDIAAQKGHWVILQVGKAMDIAAQKGHWVILQVGRAMDIAAQKGHWVILQVGKAMDIAAQRGHWVILQVGRAMDIAAQKGHWVILQVGRAIDIVAQKGHWVILQVGRPMDIAAQKGHWVILQVGRAMDIAAQKGHWVILQVGRPMDTVAQKGHWVILQVGRAIDIAAQKGHWVILQVGRPMDTAAQKGHWVIFQVGRAMDIAAQRGYWVILQNIHLVKKWLPALEKKLEHYSMGSHPDYRVFMSAEPAATAAAHIIPQGILESSIKITNEPPTGMMANLHKALDNFTQETLEMCTKEAEFKAILFSLCYFHAVVAERRKFGPQGWNKVYPFNVGDLNICVNVLYNYLEANSKVPWEDLRYLFGEIMYGGHITDDWDRRLCISYLEELMQPDLVDGELQLAPGFAAPPNTDFVGYHAYIDEMMPPESPYLYGLHPNAEIGFLTTTAENLFRVVFEMQPRDAGTSGGATVTREDKVKQIIDEILEKLPEEFNMAEIMGKVEERTPYVIVAFQECERMNYLTGELKRSLKELDLGLKGELTITFVMEELENSLFLDQVPQIWTQRAYPSLQGLTAWFADLLLRLRELDTWSTDFVLPSSVWLAGFFNPQSFLTAIMQSTARKNELPLDKMCLQCDVTKKQKEDFTSAPREGAYVHGLYMEGARWDSQTGFIMDSRLKELFPYMPVVNIRAITQDKQDLRNTYECPIYKTRTRGPTYVWTFNLKTKDKPAKWTLAGVALLLQT</sequence>
<feature type="domain" description="Dynein heavy chain AAA lid" evidence="18">
    <location>
        <begin position="1074"/>
        <end position="1210"/>
    </location>
</feature>
<feature type="domain" description="Dynein heavy chain ATP-binding dynein motor region" evidence="17">
    <location>
        <begin position="409"/>
        <end position="530"/>
    </location>
</feature>
<evidence type="ECO:0000256" key="1">
    <source>
        <dbReference type="ARBA" id="ARBA00004430"/>
    </source>
</evidence>
<feature type="coiled-coil region" evidence="13">
    <location>
        <begin position="464"/>
        <end position="540"/>
    </location>
</feature>
<dbReference type="FunFam" id="1.10.8.720:FF:000002">
    <property type="entry name" value="Dynein heavy chain 9, axonemal"/>
    <property type="match status" value="1"/>
</dbReference>
<dbReference type="Gene3D" id="1.20.920.20">
    <property type="match status" value="1"/>
</dbReference>
<dbReference type="Gene3D" id="3.10.490.20">
    <property type="match status" value="1"/>
</dbReference>
<dbReference type="Pfam" id="PF12777">
    <property type="entry name" value="MT"/>
    <property type="match status" value="1"/>
</dbReference>
<feature type="coiled-coil region" evidence="13">
    <location>
        <begin position="7"/>
        <end position="34"/>
    </location>
</feature>
<dbReference type="GO" id="GO:0005874">
    <property type="term" value="C:microtubule"/>
    <property type="evidence" value="ECO:0007669"/>
    <property type="project" value="UniProtKB-KW"/>
</dbReference>
<dbReference type="InterPro" id="IPR043160">
    <property type="entry name" value="Dynein_C_barrel"/>
</dbReference>
<dbReference type="Pfam" id="PF03028">
    <property type="entry name" value="Dynein_heavy"/>
    <property type="match status" value="2"/>
</dbReference>
<evidence type="ECO:0000259" key="17">
    <source>
        <dbReference type="Pfam" id="PF12781"/>
    </source>
</evidence>
<feature type="compositionally biased region" description="Basic and acidic residues" evidence="14">
    <location>
        <begin position="133"/>
        <end position="145"/>
    </location>
</feature>
<dbReference type="Gene3D" id="6.10.140.1060">
    <property type="match status" value="1"/>
</dbReference>
<evidence type="ECO:0000256" key="3">
    <source>
        <dbReference type="ARBA" id="ARBA00022701"/>
    </source>
</evidence>
<dbReference type="Gene3D" id="1.10.8.720">
    <property type="entry name" value="Region D6 of dynein motor"/>
    <property type="match status" value="1"/>
</dbReference>
<evidence type="ECO:0000256" key="2">
    <source>
        <dbReference type="ARBA" id="ARBA00022490"/>
    </source>
</evidence>
<keyword evidence="5" id="KW-0547">Nucleotide-binding</keyword>
<evidence type="ECO:0000259" key="15">
    <source>
        <dbReference type="Pfam" id="PF03028"/>
    </source>
</evidence>
<keyword evidence="8 13" id="KW-0175">Coiled coil</keyword>
<dbReference type="Gene3D" id="1.10.8.1220">
    <property type="match status" value="1"/>
</dbReference>
<dbReference type="Gene3D" id="3.40.50.300">
    <property type="entry name" value="P-loop containing nucleotide triphosphate hydrolases"/>
    <property type="match status" value="3"/>
</dbReference>
<dbReference type="GO" id="GO:0007018">
    <property type="term" value="P:microtubule-based movement"/>
    <property type="evidence" value="ECO:0007669"/>
    <property type="project" value="InterPro"/>
</dbReference>
<feature type="region of interest" description="Disordered" evidence="14">
    <location>
        <begin position="127"/>
        <end position="166"/>
    </location>
</feature>
<evidence type="ECO:0000256" key="12">
    <source>
        <dbReference type="ARBA" id="ARBA00023273"/>
    </source>
</evidence>
<dbReference type="FunFam" id="3.40.50.300:FF:000049">
    <property type="entry name" value="Dynein, axonemal, heavy chain 5"/>
    <property type="match status" value="1"/>
</dbReference>
<dbReference type="GO" id="GO:0005930">
    <property type="term" value="C:axoneme"/>
    <property type="evidence" value="ECO:0007669"/>
    <property type="project" value="UniProtKB-SubCell"/>
</dbReference>
<dbReference type="InterPro" id="IPR035706">
    <property type="entry name" value="AAA_9"/>
</dbReference>
<organism evidence="20">
    <name type="scientific">Timema tahoe</name>
    <dbReference type="NCBI Taxonomy" id="61484"/>
    <lineage>
        <taxon>Eukaryota</taxon>
        <taxon>Metazoa</taxon>
        <taxon>Ecdysozoa</taxon>
        <taxon>Arthropoda</taxon>
        <taxon>Hexapoda</taxon>
        <taxon>Insecta</taxon>
        <taxon>Pterygota</taxon>
        <taxon>Neoptera</taxon>
        <taxon>Polyneoptera</taxon>
        <taxon>Phasmatodea</taxon>
        <taxon>Timematodea</taxon>
        <taxon>Timematoidea</taxon>
        <taxon>Timematidae</taxon>
        <taxon>Timema</taxon>
    </lineage>
</organism>
<evidence type="ECO:0000256" key="4">
    <source>
        <dbReference type="ARBA" id="ARBA00022737"/>
    </source>
</evidence>
<comment type="subcellular location">
    <subcellularLocation>
        <location evidence="1">Cytoplasm</location>
        <location evidence="1">Cytoskeleton</location>
        <location evidence="1">Cilium axoneme</location>
    </subcellularLocation>
</comment>
<accession>A0A7R9FK70</accession>
<keyword evidence="11" id="KW-0206">Cytoskeleton</keyword>
<keyword evidence="7" id="KW-0243">Dynein</keyword>
<keyword evidence="9" id="KW-0969">Cilium</keyword>
<evidence type="ECO:0000259" key="19">
    <source>
        <dbReference type="Pfam" id="PF18199"/>
    </source>
</evidence>
<dbReference type="Pfam" id="PF12781">
    <property type="entry name" value="AAA_9"/>
    <property type="match status" value="2"/>
</dbReference>
<keyword evidence="12" id="KW-0966">Cell projection</keyword>
<dbReference type="InterPro" id="IPR042219">
    <property type="entry name" value="AAA_lid_11_sf"/>
</dbReference>
<evidence type="ECO:0000256" key="9">
    <source>
        <dbReference type="ARBA" id="ARBA00023069"/>
    </source>
</evidence>
<dbReference type="InterPro" id="IPR027417">
    <property type="entry name" value="P-loop_NTPase"/>
</dbReference>
<dbReference type="InterPro" id="IPR026983">
    <property type="entry name" value="DHC"/>
</dbReference>
<feature type="domain" description="Dynein heavy chain region D6 P-loop" evidence="15">
    <location>
        <begin position="706"/>
        <end position="770"/>
    </location>
</feature>
<dbReference type="Pfam" id="PF18199">
    <property type="entry name" value="Dynein_C"/>
    <property type="match status" value="1"/>
</dbReference>
<evidence type="ECO:0000256" key="14">
    <source>
        <dbReference type="SAM" id="MobiDB-lite"/>
    </source>
</evidence>
<keyword evidence="3" id="KW-0493">Microtubule</keyword>
<evidence type="ECO:0008006" key="21">
    <source>
        <dbReference type="Google" id="ProtNLM"/>
    </source>
</evidence>
<keyword evidence="10" id="KW-0505">Motor protein</keyword>
<dbReference type="InterPro" id="IPR041658">
    <property type="entry name" value="AAA_lid_11"/>
</dbReference>
<evidence type="ECO:0000256" key="10">
    <source>
        <dbReference type="ARBA" id="ARBA00023175"/>
    </source>
</evidence>
<evidence type="ECO:0000256" key="11">
    <source>
        <dbReference type="ARBA" id="ARBA00023212"/>
    </source>
</evidence>
<protein>
    <recommendedName>
        <fullName evidence="21">Dynein heavy chain</fullName>
    </recommendedName>
</protein>
<keyword evidence="2" id="KW-0963">Cytoplasm</keyword>
<dbReference type="GO" id="GO:0045505">
    <property type="term" value="F:dynein intermediate chain binding"/>
    <property type="evidence" value="ECO:0007669"/>
    <property type="project" value="InterPro"/>
</dbReference>
<evidence type="ECO:0000259" key="16">
    <source>
        <dbReference type="Pfam" id="PF12777"/>
    </source>
</evidence>
<dbReference type="GO" id="GO:0005524">
    <property type="term" value="F:ATP binding"/>
    <property type="evidence" value="ECO:0007669"/>
    <property type="project" value="UniProtKB-KW"/>
</dbReference>
<dbReference type="FunFam" id="1.20.1270.280:FF:000003">
    <property type="entry name" value="Dynein axonemal heavy chain 17"/>
    <property type="match status" value="1"/>
</dbReference>
<evidence type="ECO:0000256" key="7">
    <source>
        <dbReference type="ARBA" id="ARBA00023017"/>
    </source>
</evidence>